<organism evidence="3 4">
    <name type="scientific">Psychrobacter pasteurii</name>
    <dbReference type="NCBI Taxonomy" id="1945520"/>
    <lineage>
        <taxon>Bacteria</taxon>
        <taxon>Pseudomonadati</taxon>
        <taxon>Pseudomonadota</taxon>
        <taxon>Gammaproteobacteria</taxon>
        <taxon>Moraxellales</taxon>
        <taxon>Moraxellaceae</taxon>
        <taxon>Psychrobacter</taxon>
    </lineage>
</organism>
<keyword evidence="3" id="KW-0808">Transferase</keyword>
<dbReference type="OrthoDB" id="119501at2"/>
<dbReference type="RefSeq" id="WP_077448173.1">
    <property type="nucleotide sequence ID" value="NZ_FUGD01000061.1"/>
</dbReference>
<accession>A0A1R4EE67</accession>
<dbReference type="CDD" id="cd04301">
    <property type="entry name" value="NAT_SF"/>
    <property type="match status" value="1"/>
</dbReference>
<feature type="region of interest" description="Disordered" evidence="1">
    <location>
        <begin position="158"/>
        <end position="186"/>
    </location>
</feature>
<proteinExistence type="predicted"/>
<dbReference type="Proteomes" id="UP000188169">
    <property type="component" value="Unassembled WGS sequence"/>
</dbReference>
<protein>
    <submittedName>
        <fullName evidence="3">Acetyltransferase (GNAT) family protein</fullName>
    </submittedName>
</protein>
<dbReference type="PANTHER" id="PTHR43617:SF9">
    <property type="entry name" value="GNAT FAMILY ACETYLTRANSFERASE"/>
    <property type="match status" value="1"/>
</dbReference>
<gene>
    <name evidence="3" type="ORF">A1019T_00743</name>
</gene>
<feature type="domain" description="N-acetyltransferase" evidence="2">
    <location>
        <begin position="6"/>
        <end position="178"/>
    </location>
</feature>
<dbReference type="Gene3D" id="3.40.630.30">
    <property type="match status" value="1"/>
</dbReference>
<dbReference type="InterPro" id="IPR050276">
    <property type="entry name" value="MshD_Acetyltransferase"/>
</dbReference>
<sequence length="186" mass="20574">MSKPDVFLRQATIEDVTSLLSLLNQCYREDVGWTNEAHLIGGIRTTAQGIETVINDPLHYLFVFPEVEAGKETGKILGCIAVDIKAEQKTAYIGMFAVHPSLQGLGVGNQILQAAETFAGRHLKADGSDNKTRLTMSILSQRPELLAYYQRRGYQLNGERMPFPEDGNNGEPKRDGLELLGLEKRG</sequence>
<dbReference type="GO" id="GO:0016747">
    <property type="term" value="F:acyltransferase activity, transferring groups other than amino-acyl groups"/>
    <property type="evidence" value="ECO:0007669"/>
    <property type="project" value="InterPro"/>
</dbReference>
<evidence type="ECO:0000256" key="1">
    <source>
        <dbReference type="SAM" id="MobiDB-lite"/>
    </source>
</evidence>
<dbReference type="PANTHER" id="PTHR43617">
    <property type="entry name" value="L-AMINO ACID N-ACETYLTRANSFERASE"/>
    <property type="match status" value="1"/>
</dbReference>
<feature type="compositionally biased region" description="Basic and acidic residues" evidence="1">
    <location>
        <begin position="171"/>
        <end position="186"/>
    </location>
</feature>
<evidence type="ECO:0000259" key="2">
    <source>
        <dbReference type="PROSITE" id="PS51186"/>
    </source>
</evidence>
<keyword evidence="4" id="KW-1185">Reference proteome</keyword>
<dbReference type="Pfam" id="PF00583">
    <property type="entry name" value="Acetyltransf_1"/>
    <property type="match status" value="1"/>
</dbReference>
<dbReference type="PROSITE" id="PS51186">
    <property type="entry name" value="GNAT"/>
    <property type="match status" value="1"/>
</dbReference>
<dbReference type="InterPro" id="IPR000182">
    <property type="entry name" value="GNAT_dom"/>
</dbReference>
<evidence type="ECO:0000313" key="3">
    <source>
        <dbReference type="EMBL" id="SJM36776.1"/>
    </source>
</evidence>
<dbReference type="SUPFAM" id="SSF55729">
    <property type="entry name" value="Acyl-CoA N-acyltransferases (Nat)"/>
    <property type="match status" value="1"/>
</dbReference>
<dbReference type="STRING" id="1945520.A1019T_00743"/>
<dbReference type="InterPro" id="IPR016181">
    <property type="entry name" value="Acyl_CoA_acyltransferase"/>
</dbReference>
<evidence type="ECO:0000313" key="4">
    <source>
        <dbReference type="Proteomes" id="UP000188169"/>
    </source>
</evidence>
<dbReference type="EMBL" id="FUGD01000061">
    <property type="protein sequence ID" value="SJM36776.1"/>
    <property type="molecule type" value="Genomic_DNA"/>
</dbReference>
<name>A0A1R4EE67_9GAMM</name>
<reference evidence="4" key="1">
    <citation type="submission" date="2017-02" db="EMBL/GenBank/DDBJ databases">
        <authorList>
            <person name="Mornico D."/>
        </authorList>
    </citation>
    <scope>NUCLEOTIDE SEQUENCE [LARGE SCALE GENOMIC DNA]</scope>
</reference>
<dbReference type="AlphaFoldDB" id="A0A1R4EE67"/>